<dbReference type="InterPro" id="IPR002401">
    <property type="entry name" value="Cyt_P450_E_grp-I"/>
</dbReference>
<reference evidence="4 5" key="1">
    <citation type="submission" date="2024-02" db="EMBL/GenBank/DDBJ databases">
        <title>First draft genome assembly of two strains of Seiridium cardinale.</title>
        <authorList>
            <person name="Emiliani G."/>
            <person name="Scali E."/>
        </authorList>
    </citation>
    <scope>NUCLEOTIDE SEQUENCE [LARGE SCALE GENOMIC DNA]</scope>
    <source>
        <strain evidence="4 5">BM-138-000479</strain>
    </source>
</reference>
<dbReference type="Pfam" id="PF00067">
    <property type="entry name" value="p450"/>
    <property type="match status" value="1"/>
</dbReference>
<keyword evidence="5" id="KW-1185">Reference proteome</keyword>
<keyword evidence="3" id="KW-0408">Iron</keyword>
<dbReference type="Gene3D" id="1.10.630.10">
    <property type="entry name" value="Cytochrome P450"/>
    <property type="match status" value="1"/>
</dbReference>
<dbReference type="EMBL" id="JARVKM010000001">
    <property type="protein sequence ID" value="KAK9783600.1"/>
    <property type="molecule type" value="Genomic_DNA"/>
</dbReference>
<protein>
    <submittedName>
        <fullName evidence="4">Cytochrome P450</fullName>
    </submittedName>
</protein>
<dbReference type="PANTHER" id="PTHR24305:SF172">
    <property type="entry name" value="P450, PUTATIVE (EUROFUNG)-RELATED"/>
    <property type="match status" value="1"/>
</dbReference>
<sequence length="140" mass="15606">MKDKTGTPNNLERGEIVSEIGAILNAGSDTTGIALTHVLELLIKHPQYMQELRNEVDSVLDEDGVIAPYDKVKDLPYLRACIDKALHIVPATSAGLSRRTLQEGIMDEWIPGDTSISRTIYAAHRDPQIFPNPEEFNPRR</sequence>
<evidence type="ECO:0000256" key="2">
    <source>
        <dbReference type="ARBA" id="ARBA00022723"/>
    </source>
</evidence>
<accession>A0ABR2Y8R0</accession>
<evidence type="ECO:0000256" key="3">
    <source>
        <dbReference type="ARBA" id="ARBA00023004"/>
    </source>
</evidence>
<keyword evidence="1" id="KW-0349">Heme</keyword>
<evidence type="ECO:0000313" key="5">
    <source>
        <dbReference type="Proteomes" id="UP001465668"/>
    </source>
</evidence>
<evidence type="ECO:0000256" key="1">
    <source>
        <dbReference type="ARBA" id="ARBA00022617"/>
    </source>
</evidence>
<proteinExistence type="predicted"/>
<keyword evidence="2" id="KW-0479">Metal-binding</keyword>
<dbReference type="InterPro" id="IPR050121">
    <property type="entry name" value="Cytochrome_P450_monoxygenase"/>
</dbReference>
<dbReference type="PANTHER" id="PTHR24305">
    <property type="entry name" value="CYTOCHROME P450"/>
    <property type="match status" value="1"/>
</dbReference>
<dbReference type="SUPFAM" id="SSF48264">
    <property type="entry name" value="Cytochrome P450"/>
    <property type="match status" value="1"/>
</dbReference>
<comment type="caution">
    <text evidence="4">The sequence shown here is derived from an EMBL/GenBank/DDBJ whole genome shotgun (WGS) entry which is preliminary data.</text>
</comment>
<name>A0ABR2Y8R0_9PEZI</name>
<dbReference type="Proteomes" id="UP001465668">
    <property type="component" value="Unassembled WGS sequence"/>
</dbReference>
<dbReference type="InterPro" id="IPR036396">
    <property type="entry name" value="Cyt_P450_sf"/>
</dbReference>
<evidence type="ECO:0000313" key="4">
    <source>
        <dbReference type="EMBL" id="KAK9783600.1"/>
    </source>
</evidence>
<gene>
    <name evidence="4" type="ORF">SCAR479_00159</name>
</gene>
<dbReference type="InterPro" id="IPR001128">
    <property type="entry name" value="Cyt_P450"/>
</dbReference>
<organism evidence="4 5">
    <name type="scientific">Seiridium cardinale</name>
    <dbReference type="NCBI Taxonomy" id="138064"/>
    <lineage>
        <taxon>Eukaryota</taxon>
        <taxon>Fungi</taxon>
        <taxon>Dikarya</taxon>
        <taxon>Ascomycota</taxon>
        <taxon>Pezizomycotina</taxon>
        <taxon>Sordariomycetes</taxon>
        <taxon>Xylariomycetidae</taxon>
        <taxon>Amphisphaeriales</taxon>
        <taxon>Sporocadaceae</taxon>
        <taxon>Seiridium</taxon>
    </lineage>
</organism>
<dbReference type="PRINTS" id="PR00463">
    <property type="entry name" value="EP450I"/>
</dbReference>